<comment type="caution">
    <text evidence="2">The sequence shown here is derived from an EMBL/GenBank/DDBJ whole genome shotgun (WGS) entry which is preliminary data.</text>
</comment>
<keyword evidence="1" id="KW-1133">Transmembrane helix</keyword>
<protein>
    <submittedName>
        <fullName evidence="2">Uncharacterized protein</fullName>
    </submittedName>
</protein>
<evidence type="ECO:0000256" key="1">
    <source>
        <dbReference type="SAM" id="Phobius"/>
    </source>
</evidence>
<keyword evidence="1" id="KW-0472">Membrane</keyword>
<evidence type="ECO:0000313" key="3">
    <source>
        <dbReference type="Proteomes" id="UP000823928"/>
    </source>
</evidence>
<organism evidence="2 3">
    <name type="scientific">Candidatus Scatousia excrementigallinarum</name>
    <dbReference type="NCBI Taxonomy" id="2840935"/>
    <lineage>
        <taxon>Bacteria</taxon>
        <taxon>Candidatus Scatousia</taxon>
    </lineage>
</organism>
<proteinExistence type="predicted"/>
<sequence>MGQFINSVREVKRNYNVYDNWEQQQADEKAQKEYLAKNLQLPKDKVELTEAKAKTVIRAAEMLDNRSENNCEDMEMCTSVLSMLAVMPLAFVPLLGLKMKSPKAVGILNIASLLTTFIASSGLILWGTAKQKEASRIGRFQAMQNELKDVKNFVIYTPEQIDAAVKKAEQIPDEKEKKSFMKSFSNIKQVFKDKKAYKEYQSKKDTREIDTLKAKNYTPEQLTKADDDKEMIVDAVKDINIRAEEYSENVENAFDTLGVFSAVLTIPVAAGLNKVLKLFGGKVAKYSSLVSGLATGITTMSLLTAGTAVQKDAARIGRFKARQDLMKDPAALMSFNEEQKAQAKDIKAEEQKKSVLQKIAGSFTFLGQYMKDSEEYKKYRESELKKNEKIIKILKEETEISDKQLQDAKHLQKKVFMTFEEVDEMSQRYSEDIEAGTEIAKNAFGAVFGIAYAAAMGALSLAFLKGKIPIDKIVKKFSDISLDKQSPIRKLVDSGYSILKQDKELRGNFNKILIDGPKHFDKNPEFNKVFEGLKVEAGKIMLQAKSKESLNRALEPHFKKGFWPKWGRNLTFDIVKLKSKSLIKKANLEVPEELKVNYSNYKTFWNTIAAIGLPVLGAVISIPYAFNAWLTNIQKKAGKIGIMKAMERIDDPRLFVNENDTSVPAAAPAVSQQPTNLLSKFKTT</sequence>
<gene>
    <name evidence="2" type="ORF">IAC10_04180</name>
</gene>
<feature type="transmembrane region" description="Helical" evidence="1">
    <location>
        <begin position="79"/>
        <end position="97"/>
    </location>
</feature>
<feature type="transmembrane region" description="Helical" evidence="1">
    <location>
        <begin position="443"/>
        <end position="464"/>
    </location>
</feature>
<feature type="transmembrane region" description="Helical" evidence="1">
    <location>
        <begin position="104"/>
        <end position="126"/>
    </location>
</feature>
<evidence type="ECO:0000313" key="2">
    <source>
        <dbReference type="EMBL" id="HIS35811.1"/>
    </source>
</evidence>
<dbReference type="EMBL" id="DVIU01000086">
    <property type="protein sequence ID" value="HIS35811.1"/>
    <property type="molecule type" value="Genomic_DNA"/>
</dbReference>
<dbReference type="AlphaFoldDB" id="A0A9D1JME2"/>
<name>A0A9D1JME2_9BACT</name>
<dbReference type="Proteomes" id="UP000823928">
    <property type="component" value="Unassembled WGS sequence"/>
</dbReference>
<feature type="transmembrane region" description="Helical" evidence="1">
    <location>
        <begin position="604"/>
        <end position="626"/>
    </location>
</feature>
<accession>A0A9D1JME2</accession>
<keyword evidence="1" id="KW-0812">Transmembrane</keyword>
<reference evidence="2" key="1">
    <citation type="submission" date="2020-10" db="EMBL/GenBank/DDBJ databases">
        <authorList>
            <person name="Gilroy R."/>
        </authorList>
    </citation>
    <scope>NUCLEOTIDE SEQUENCE</scope>
    <source>
        <strain evidence="2">6276</strain>
    </source>
</reference>
<reference evidence="2" key="2">
    <citation type="journal article" date="2021" name="PeerJ">
        <title>Extensive microbial diversity within the chicken gut microbiome revealed by metagenomics and culture.</title>
        <authorList>
            <person name="Gilroy R."/>
            <person name="Ravi A."/>
            <person name="Getino M."/>
            <person name="Pursley I."/>
            <person name="Horton D.L."/>
            <person name="Alikhan N.F."/>
            <person name="Baker D."/>
            <person name="Gharbi K."/>
            <person name="Hall N."/>
            <person name="Watson M."/>
            <person name="Adriaenssens E.M."/>
            <person name="Foster-Nyarko E."/>
            <person name="Jarju S."/>
            <person name="Secka A."/>
            <person name="Antonio M."/>
            <person name="Oren A."/>
            <person name="Chaudhuri R.R."/>
            <person name="La Ragione R."/>
            <person name="Hildebrand F."/>
            <person name="Pallen M.J."/>
        </authorList>
    </citation>
    <scope>NUCLEOTIDE SEQUENCE</scope>
    <source>
        <strain evidence="2">6276</strain>
    </source>
</reference>